<name>A0ACB9MRD3_9MYRT</name>
<evidence type="ECO:0000313" key="2">
    <source>
        <dbReference type="Proteomes" id="UP001057402"/>
    </source>
</evidence>
<reference evidence="2" key="1">
    <citation type="journal article" date="2023" name="Front. Plant Sci.">
        <title>Chromosomal-level genome assembly of Melastoma candidum provides insights into trichome evolution.</title>
        <authorList>
            <person name="Zhong Y."/>
            <person name="Wu W."/>
            <person name="Sun C."/>
            <person name="Zou P."/>
            <person name="Liu Y."/>
            <person name="Dai S."/>
            <person name="Zhou R."/>
        </authorList>
    </citation>
    <scope>NUCLEOTIDE SEQUENCE [LARGE SCALE GENOMIC DNA]</scope>
</reference>
<evidence type="ECO:0000313" key="1">
    <source>
        <dbReference type="EMBL" id="KAI4326132.1"/>
    </source>
</evidence>
<keyword evidence="2" id="KW-1185">Reference proteome</keyword>
<accession>A0ACB9MRD3</accession>
<proteinExistence type="predicted"/>
<protein>
    <submittedName>
        <fullName evidence="1">Uncharacterized protein</fullName>
    </submittedName>
</protein>
<dbReference type="EMBL" id="CM042888">
    <property type="protein sequence ID" value="KAI4326132.1"/>
    <property type="molecule type" value="Genomic_DNA"/>
</dbReference>
<comment type="caution">
    <text evidence="1">The sequence shown here is derived from an EMBL/GenBank/DDBJ whole genome shotgun (WGS) entry which is preliminary data.</text>
</comment>
<sequence length="91" mass="9951">MLLFSNVIGIYTDTRAISRLLHEFKRACFGFAARGPYAGINMRSHFLSRHKFLGGPGSPGIRLMSKAFDLLGSFPPSTCGGGIVNLCEWLT</sequence>
<organism evidence="1 2">
    <name type="scientific">Melastoma candidum</name>
    <dbReference type="NCBI Taxonomy" id="119954"/>
    <lineage>
        <taxon>Eukaryota</taxon>
        <taxon>Viridiplantae</taxon>
        <taxon>Streptophyta</taxon>
        <taxon>Embryophyta</taxon>
        <taxon>Tracheophyta</taxon>
        <taxon>Spermatophyta</taxon>
        <taxon>Magnoliopsida</taxon>
        <taxon>eudicotyledons</taxon>
        <taxon>Gunneridae</taxon>
        <taxon>Pentapetalae</taxon>
        <taxon>rosids</taxon>
        <taxon>malvids</taxon>
        <taxon>Myrtales</taxon>
        <taxon>Melastomataceae</taxon>
        <taxon>Melastomatoideae</taxon>
        <taxon>Melastomateae</taxon>
        <taxon>Melastoma</taxon>
    </lineage>
</organism>
<dbReference type="Proteomes" id="UP001057402">
    <property type="component" value="Chromosome 9"/>
</dbReference>
<gene>
    <name evidence="1" type="ORF">MLD38_031475</name>
</gene>